<evidence type="ECO:0000256" key="1">
    <source>
        <dbReference type="ARBA" id="ARBA00022737"/>
    </source>
</evidence>
<dbReference type="InterPro" id="IPR011990">
    <property type="entry name" value="TPR-like_helical_dom_sf"/>
</dbReference>
<keyword evidence="1" id="KW-0677">Repeat</keyword>
<dbReference type="PROSITE" id="PS50293">
    <property type="entry name" value="TPR_REGION"/>
    <property type="match status" value="1"/>
</dbReference>
<comment type="caution">
    <text evidence="3">The sequence shown here is derived from an EMBL/GenBank/DDBJ whole genome shotgun (WGS) entry which is preliminary data.</text>
</comment>
<sequence>MSKFGENNLGSFDVYDKWDTILRLDEIIRIKTNDAKLYNYRGYVYLDLARYDEAIEDFNRVSELDKKYKDTYVGLAIAYYRMGNKKKAVENYKKAIKLDKRYKRKIDELVKEGHSYLEQNSQIISELLREIK</sequence>
<dbReference type="AlphaFoldDB" id="X0ZMW1"/>
<proteinExistence type="predicted"/>
<gene>
    <name evidence="3" type="ORF">S01H4_18624</name>
</gene>
<dbReference type="PANTHER" id="PTHR44858">
    <property type="entry name" value="TETRATRICOPEPTIDE REPEAT PROTEIN 6"/>
    <property type="match status" value="1"/>
</dbReference>
<dbReference type="Gene3D" id="1.25.40.10">
    <property type="entry name" value="Tetratricopeptide repeat domain"/>
    <property type="match status" value="1"/>
</dbReference>
<organism evidence="3">
    <name type="scientific">marine sediment metagenome</name>
    <dbReference type="NCBI Taxonomy" id="412755"/>
    <lineage>
        <taxon>unclassified sequences</taxon>
        <taxon>metagenomes</taxon>
        <taxon>ecological metagenomes</taxon>
    </lineage>
</organism>
<reference evidence="3" key="1">
    <citation type="journal article" date="2014" name="Front. Microbiol.">
        <title>High frequency of phylogenetically diverse reductive dehalogenase-homologous genes in deep subseafloor sedimentary metagenomes.</title>
        <authorList>
            <person name="Kawai M."/>
            <person name="Futagami T."/>
            <person name="Toyoda A."/>
            <person name="Takaki Y."/>
            <person name="Nishi S."/>
            <person name="Hori S."/>
            <person name="Arai W."/>
            <person name="Tsubouchi T."/>
            <person name="Morono Y."/>
            <person name="Uchiyama I."/>
            <person name="Ito T."/>
            <person name="Fujiyama A."/>
            <person name="Inagaki F."/>
            <person name="Takami H."/>
        </authorList>
    </citation>
    <scope>NUCLEOTIDE SEQUENCE</scope>
    <source>
        <strain evidence="3">Expedition CK06-06</strain>
    </source>
</reference>
<evidence type="ECO:0000256" key="2">
    <source>
        <dbReference type="ARBA" id="ARBA00022803"/>
    </source>
</evidence>
<keyword evidence="2" id="KW-0802">TPR repeat</keyword>
<name>X0ZMW1_9ZZZZ</name>
<dbReference type="InterPro" id="IPR050498">
    <property type="entry name" value="Ycf3"/>
</dbReference>
<dbReference type="SUPFAM" id="SSF48452">
    <property type="entry name" value="TPR-like"/>
    <property type="match status" value="1"/>
</dbReference>
<dbReference type="PROSITE" id="PS50005">
    <property type="entry name" value="TPR"/>
    <property type="match status" value="2"/>
</dbReference>
<dbReference type="Pfam" id="PF13424">
    <property type="entry name" value="TPR_12"/>
    <property type="match status" value="1"/>
</dbReference>
<protein>
    <submittedName>
        <fullName evidence="3">Uncharacterized protein</fullName>
    </submittedName>
</protein>
<accession>X0ZMW1</accession>
<dbReference type="SMART" id="SM00028">
    <property type="entry name" value="TPR"/>
    <property type="match status" value="2"/>
</dbReference>
<dbReference type="EMBL" id="BART01008261">
    <property type="protein sequence ID" value="GAG71080.1"/>
    <property type="molecule type" value="Genomic_DNA"/>
</dbReference>
<evidence type="ECO:0000313" key="3">
    <source>
        <dbReference type="EMBL" id="GAG71080.1"/>
    </source>
</evidence>
<dbReference type="InterPro" id="IPR019734">
    <property type="entry name" value="TPR_rpt"/>
</dbReference>
<dbReference type="PANTHER" id="PTHR44858:SF1">
    <property type="entry name" value="UDP-N-ACETYLGLUCOSAMINE--PEPTIDE N-ACETYLGLUCOSAMINYLTRANSFERASE SPINDLY-RELATED"/>
    <property type="match status" value="1"/>
</dbReference>